<evidence type="ECO:0000256" key="1">
    <source>
        <dbReference type="SAM" id="MobiDB-lite"/>
    </source>
</evidence>
<sequence>MNTLPPFRKERAISPVQFSPVHTARQRGFAECTADYQVHLCRRSRNSEGGEREVKSETSRQQPSESLNSTRGQRVSRISPLENLSRKLPSEGEAFSECGEPCSLFCPSVQLREAGTSPLGAGTGTLRFCRNASPEQLLTGSTQFMDLRYLRSSVSVQVAAEMDLNSESSPGCQRQAVDRSVGPTTSGSISSPRSIQTSLEVVHIRSSSRDAETSASLSGKDLPCKVEERQAFESPGSPATQSISHSRFEGNIPISPVMRTDRGASPINITNLETCKKQKQSARADKTCRLSESCQTERSSVSEVSLGSVSSGEVVEDRSHRGRILACFSHSMEANSSQNVSCPVRGYTETAFPPNPQTNAKLNGWVGHQMSSQVKWGPSGSRSTTNQAGGLFPTGRFRKKNKPEATEDELQSDNHVQQRANVVAGTRNRFGGSFSGGGQVLLLSDGRLTPAKDSETLSGLLSPGEVIVGKRPQEGKPEWLQEFARPDHPENARVVSSPELETPDSYESLSSGEVPPSLEQPPLPASPVIHGHNMDVNQRLSPDGSPLSSNAQSRCSMTPLTLPATNIGTRPISSTLNSPRSPIDFTGCYGKSLTFPDSASDKVSRVSNRFPAAQKSVLASSFIEKNARERMATPPATAPASCAEASFAGTPPIVEQVCRKTSPKERQRRKLEYSKLKKGTESAQFTDSYFLGSSQSKHSDQCSAGPCTSVTHSPPRGSAVSSPRGSAVSSPRGASEGAEASAFLSSRRGETSLTCLTRPSGLKKLRGAGTANPLDSPRRGDQDRPTAVHCAVSAICAIAATSLSPRHRLPDSPQQVPLPFLLSPTTAEADASYPGEEFPASAPNILECSDMAFGTPVPGWH</sequence>
<feature type="region of interest" description="Disordered" evidence="1">
    <location>
        <begin position="165"/>
        <end position="196"/>
    </location>
</feature>
<dbReference type="EMBL" id="LN714502">
    <property type="protein sequence ID" value="CEL78663.1"/>
    <property type="molecule type" value="Genomic_DNA"/>
</dbReference>
<accession>A0A0F7V7Z1</accession>
<feature type="compositionally biased region" description="Basic and acidic residues" evidence="1">
    <location>
        <begin position="45"/>
        <end position="58"/>
    </location>
</feature>
<feature type="compositionally biased region" description="Polar residues" evidence="1">
    <location>
        <begin position="182"/>
        <end position="196"/>
    </location>
</feature>
<feature type="region of interest" description="Disordered" evidence="1">
    <location>
        <begin position="1"/>
        <end position="23"/>
    </location>
</feature>
<feature type="region of interest" description="Disordered" evidence="1">
    <location>
        <begin position="371"/>
        <end position="414"/>
    </location>
</feature>
<feature type="compositionally biased region" description="Polar residues" evidence="1">
    <location>
        <begin position="59"/>
        <end position="73"/>
    </location>
</feature>
<feature type="region of interest" description="Disordered" evidence="1">
    <location>
        <begin position="43"/>
        <end position="75"/>
    </location>
</feature>
<evidence type="ECO:0000313" key="2">
    <source>
        <dbReference type="EMBL" id="CEL78663.1"/>
    </source>
</evidence>
<feature type="region of interest" description="Disordered" evidence="1">
    <location>
        <begin position="654"/>
        <end position="677"/>
    </location>
</feature>
<protein>
    <submittedName>
        <fullName evidence="2">Uncharacterized protein</fullName>
    </submittedName>
</protein>
<feature type="compositionally biased region" description="Polar residues" evidence="1">
    <location>
        <begin position="371"/>
        <end position="388"/>
    </location>
</feature>
<dbReference type="AlphaFoldDB" id="A0A0F7V7Z1"/>
<feature type="compositionally biased region" description="Polar residues" evidence="1">
    <location>
        <begin position="719"/>
        <end position="729"/>
    </location>
</feature>
<feature type="region of interest" description="Disordered" evidence="1">
    <location>
        <begin position="701"/>
        <end position="743"/>
    </location>
</feature>
<feature type="compositionally biased region" description="Basic and acidic residues" evidence="1">
    <location>
        <begin position="482"/>
        <end position="491"/>
    </location>
</feature>
<feature type="compositionally biased region" description="Basic and acidic residues" evidence="1">
    <location>
        <begin position="662"/>
        <end position="677"/>
    </location>
</feature>
<gene>
    <name evidence="2" type="ORF">BN1205_000920</name>
</gene>
<feature type="compositionally biased region" description="Polar residues" evidence="1">
    <location>
        <begin position="535"/>
        <end position="580"/>
    </location>
</feature>
<name>A0A0F7V7Z1_TOXGV</name>
<organism evidence="2">
    <name type="scientific">Toxoplasma gondii (strain ATCC 50861 / VEG)</name>
    <dbReference type="NCBI Taxonomy" id="432359"/>
    <lineage>
        <taxon>Eukaryota</taxon>
        <taxon>Sar</taxon>
        <taxon>Alveolata</taxon>
        <taxon>Apicomplexa</taxon>
        <taxon>Conoidasida</taxon>
        <taxon>Coccidia</taxon>
        <taxon>Eucoccidiorida</taxon>
        <taxon>Eimeriorina</taxon>
        <taxon>Sarcocystidae</taxon>
        <taxon>Toxoplasma</taxon>
    </lineage>
</organism>
<feature type="region of interest" description="Disordered" evidence="1">
    <location>
        <begin position="762"/>
        <end position="784"/>
    </location>
</feature>
<proteinExistence type="predicted"/>
<reference evidence="2" key="1">
    <citation type="journal article" date="2015" name="PLoS ONE">
        <title>Comprehensive Evaluation of Toxoplasma gondii VEG and Neospora caninum LIV Genomes with Tachyzoite Stage Transcriptome and Proteome Defines Novel Transcript Features.</title>
        <authorList>
            <person name="Ramaprasad A."/>
            <person name="Mourier T."/>
            <person name="Naeem R."/>
            <person name="Malas T.B."/>
            <person name="Moussa E."/>
            <person name="Panigrahi A."/>
            <person name="Vermont S.J."/>
            <person name="Otto T.D."/>
            <person name="Wastling J."/>
            <person name="Pain A."/>
        </authorList>
    </citation>
    <scope>NUCLEOTIDE SEQUENCE</scope>
    <source>
        <strain evidence="2">VEG</strain>
    </source>
</reference>
<feature type="region of interest" description="Disordered" evidence="1">
    <location>
        <begin position="482"/>
        <end position="581"/>
    </location>
</feature>